<evidence type="ECO:0000313" key="1">
    <source>
        <dbReference type="EMBL" id="GAX91047.1"/>
    </source>
</evidence>
<gene>
    <name evidence="1" type="ORF">EFBL_2707</name>
</gene>
<dbReference type="AlphaFoldDB" id="A0A292YIY2"/>
<reference evidence="2" key="1">
    <citation type="submission" date="2017-07" db="EMBL/GenBank/DDBJ databases">
        <title>Draft genome sequence of Effusibacillus lacus strain skLN1.</title>
        <authorList>
            <person name="Watanabe M."/>
            <person name="Kojima H."/>
            <person name="Fukui M."/>
        </authorList>
    </citation>
    <scope>NUCLEOTIDE SEQUENCE [LARGE SCALE GENOMIC DNA]</scope>
    <source>
        <strain evidence="2">skLN1</strain>
    </source>
</reference>
<dbReference type="Proteomes" id="UP000217785">
    <property type="component" value="Unassembled WGS sequence"/>
</dbReference>
<dbReference type="EMBL" id="BDUF01000076">
    <property type="protein sequence ID" value="GAX91047.1"/>
    <property type="molecule type" value="Genomic_DNA"/>
</dbReference>
<sequence length="193" mass="22227">MLSIEEAKRQLLDLKNLDKSERLIQTAAILTKVLLQLDIKPIVVGGLSVEIYTRNGYTTQDIDFVLSGRDTTNHVLVQLGFEVIGKNWVHPVVGVSVEIPDNHLVGDYEKVTELQIGDKVVYLIGIEDIILDRLRAAVHWKDGESREWGYRLLFMYFEDVDVSYIRGQFENEKEKLEFEQWYQDAIGEINQMG</sequence>
<name>A0A292YIY2_9BACL</name>
<protein>
    <recommendedName>
        <fullName evidence="3">UbiD family decarboxylase</fullName>
    </recommendedName>
</protein>
<comment type="caution">
    <text evidence="1">The sequence shown here is derived from an EMBL/GenBank/DDBJ whole genome shotgun (WGS) entry which is preliminary data.</text>
</comment>
<evidence type="ECO:0008006" key="3">
    <source>
        <dbReference type="Google" id="ProtNLM"/>
    </source>
</evidence>
<proteinExistence type="predicted"/>
<evidence type="ECO:0000313" key="2">
    <source>
        <dbReference type="Proteomes" id="UP000217785"/>
    </source>
</evidence>
<keyword evidence="2" id="KW-1185">Reference proteome</keyword>
<organism evidence="1 2">
    <name type="scientific">Effusibacillus lacus</name>
    <dbReference type="NCBI Taxonomy" id="1348429"/>
    <lineage>
        <taxon>Bacteria</taxon>
        <taxon>Bacillati</taxon>
        <taxon>Bacillota</taxon>
        <taxon>Bacilli</taxon>
        <taxon>Bacillales</taxon>
        <taxon>Alicyclobacillaceae</taxon>
        <taxon>Effusibacillus</taxon>
    </lineage>
</organism>
<accession>A0A292YIY2</accession>